<dbReference type="Pfam" id="PF05762">
    <property type="entry name" value="VWA_CoxE"/>
    <property type="match status" value="1"/>
</dbReference>
<dbReference type="PANTHER" id="PTHR30634">
    <property type="entry name" value="OUTER MEMBRANE LOLAB LIPOPROTEIN INSERTION APPARATUS"/>
    <property type="match status" value="1"/>
</dbReference>
<evidence type="ECO:0000259" key="2">
    <source>
        <dbReference type="SMART" id="SM00327"/>
    </source>
</evidence>
<feature type="compositionally biased region" description="Polar residues" evidence="1">
    <location>
        <begin position="1"/>
        <end position="11"/>
    </location>
</feature>
<gene>
    <name evidence="3" type="ORF">ACFQS1_36325</name>
</gene>
<evidence type="ECO:0000256" key="1">
    <source>
        <dbReference type="SAM" id="MobiDB-lite"/>
    </source>
</evidence>
<dbReference type="Gene3D" id="3.40.50.410">
    <property type="entry name" value="von Willebrand factor, type A domain"/>
    <property type="match status" value="1"/>
</dbReference>
<dbReference type="CDD" id="cd01462">
    <property type="entry name" value="VWA_YIEM_type"/>
    <property type="match status" value="1"/>
</dbReference>
<evidence type="ECO:0000313" key="3">
    <source>
        <dbReference type="EMBL" id="MFC7279460.1"/>
    </source>
</evidence>
<evidence type="ECO:0000313" key="4">
    <source>
        <dbReference type="Proteomes" id="UP001596548"/>
    </source>
</evidence>
<dbReference type="InterPro" id="IPR008912">
    <property type="entry name" value="Uncharacterised_CoxE"/>
</dbReference>
<feature type="region of interest" description="Disordered" evidence="1">
    <location>
        <begin position="1"/>
        <end position="23"/>
    </location>
</feature>
<proteinExistence type="predicted"/>
<dbReference type="InterPro" id="IPR036465">
    <property type="entry name" value="vWFA_dom_sf"/>
</dbReference>
<dbReference type="SMART" id="SM00327">
    <property type="entry name" value="VWA"/>
    <property type="match status" value="1"/>
</dbReference>
<sequence length="402" mass="43225">MSSEPAPTHQSAPAHEPARERARRWRMVLGGPAEEALGKAEGRDGQMDAAMAALYDSAGPGDSEAGSKRSAGLGGSAPKVARWLGDIRKYFPSTVVQVMQSDAIERLDLTRLLLEPEMLAAVEPDVHLVGTLLSLNRVMPAKTKEAARAVVRTVVEQLEKRISQKTRAAVSGALNRASRINRPRHADIDWDRTIRANLKHYQASLGTVIPERLVGYGRRTTAVQRDVVLCVDQSGSMASSVVFSGVFAAVLASMRSLRTSLVVFDTAVVDLTEQLSDPVEVLFGTQLGGGTDINRAIAYSQQLITRPRDSIFVLISDLYEGGVREQMLRRVAEMTAAGVQVVVLLALSDEGAPAYDHENAAALAALGVPAFACTPDAFPDLMAAAIERRDLMAFAERLETAG</sequence>
<protein>
    <submittedName>
        <fullName evidence="3">VWA domain-containing protein</fullName>
    </submittedName>
</protein>
<dbReference type="Proteomes" id="UP001596548">
    <property type="component" value="Unassembled WGS sequence"/>
</dbReference>
<keyword evidence="4" id="KW-1185">Reference proteome</keyword>
<dbReference type="EMBL" id="JBHTBJ010000051">
    <property type="protein sequence ID" value="MFC7279460.1"/>
    <property type="molecule type" value="Genomic_DNA"/>
</dbReference>
<accession>A0ABW2I3G1</accession>
<name>A0ABW2I3G1_9ACTN</name>
<dbReference type="PANTHER" id="PTHR30634:SF16">
    <property type="entry name" value="OUTER-MEMBRANE LIPOPROTEIN LOLB"/>
    <property type="match status" value="1"/>
</dbReference>
<dbReference type="SUPFAM" id="SSF53300">
    <property type="entry name" value="vWA-like"/>
    <property type="match status" value="1"/>
</dbReference>
<organism evidence="3 4">
    <name type="scientific">Paractinoplanes rhizophilus</name>
    <dbReference type="NCBI Taxonomy" id="1416877"/>
    <lineage>
        <taxon>Bacteria</taxon>
        <taxon>Bacillati</taxon>
        <taxon>Actinomycetota</taxon>
        <taxon>Actinomycetes</taxon>
        <taxon>Micromonosporales</taxon>
        <taxon>Micromonosporaceae</taxon>
        <taxon>Paractinoplanes</taxon>
    </lineage>
</organism>
<comment type="caution">
    <text evidence="3">The sequence shown here is derived from an EMBL/GenBank/DDBJ whole genome shotgun (WGS) entry which is preliminary data.</text>
</comment>
<feature type="domain" description="VWFA" evidence="2">
    <location>
        <begin position="224"/>
        <end position="383"/>
    </location>
</feature>
<feature type="region of interest" description="Disordered" evidence="1">
    <location>
        <begin position="56"/>
        <end position="75"/>
    </location>
</feature>
<dbReference type="RefSeq" id="WP_378976809.1">
    <property type="nucleotide sequence ID" value="NZ_JBHTBJ010000051.1"/>
</dbReference>
<dbReference type="InterPro" id="IPR002035">
    <property type="entry name" value="VWF_A"/>
</dbReference>
<reference evidence="4" key="1">
    <citation type="journal article" date="2019" name="Int. J. Syst. Evol. Microbiol.">
        <title>The Global Catalogue of Microorganisms (GCM) 10K type strain sequencing project: providing services to taxonomists for standard genome sequencing and annotation.</title>
        <authorList>
            <consortium name="The Broad Institute Genomics Platform"/>
            <consortium name="The Broad Institute Genome Sequencing Center for Infectious Disease"/>
            <person name="Wu L."/>
            <person name="Ma J."/>
        </authorList>
    </citation>
    <scope>NUCLEOTIDE SEQUENCE [LARGE SCALE GENOMIC DNA]</scope>
    <source>
        <strain evidence="4">XZYJT-10</strain>
    </source>
</reference>
<dbReference type="InterPro" id="IPR050458">
    <property type="entry name" value="LolB"/>
</dbReference>